<proteinExistence type="predicted"/>
<dbReference type="EMBL" id="GG693873">
    <property type="protein sequence ID" value="EES52633.1"/>
    <property type="molecule type" value="Genomic_DNA"/>
</dbReference>
<protein>
    <submittedName>
        <fullName evidence="1">Uncharacterized protein</fullName>
    </submittedName>
</protein>
<evidence type="ECO:0000313" key="2">
    <source>
        <dbReference type="Proteomes" id="UP000009374"/>
    </source>
</evidence>
<name>C6HX04_9BACT</name>
<organism evidence="1 2">
    <name type="scientific">Leptospirillum ferrodiazotrophum</name>
    <dbReference type="NCBI Taxonomy" id="412449"/>
    <lineage>
        <taxon>Bacteria</taxon>
        <taxon>Pseudomonadati</taxon>
        <taxon>Nitrospirota</taxon>
        <taxon>Nitrospiria</taxon>
        <taxon>Nitrospirales</taxon>
        <taxon>Nitrospiraceae</taxon>
        <taxon>Leptospirillum</taxon>
    </lineage>
</organism>
<accession>C6HX04</accession>
<dbReference type="Proteomes" id="UP000009374">
    <property type="component" value="Unassembled WGS sequence"/>
</dbReference>
<dbReference type="AlphaFoldDB" id="C6HX04"/>
<evidence type="ECO:0000313" key="1">
    <source>
        <dbReference type="EMBL" id="EES52633.1"/>
    </source>
</evidence>
<sequence>MIGIGKVHICQNDDLWRVALMKTPEHQQAGDIIAWLSSPLPETYPLSPNRIPERGPGRLLLQSAAEVRRHSGGRMAKKTGADAH</sequence>
<reference evidence="1 2" key="1">
    <citation type="journal article" date="2009" name="Appl. Environ. Microbiol.">
        <title>Community genomic and proteomic analyses of chemoautotrophic iron-oxidizing "Leptospirillum rubarum" (Group II) and "Leptospirillum ferrodiazotrophum" (Group III) bacteria in acid mine drainage biofilms.</title>
        <authorList>
            <person name="Goltsman D.S."/>
            <person name="Denef V.J."/>
            <person name="Singer S.W."/>
            <person name="VerBerkmoes N.C."/>
            <person name="Lefsrud M."/>
            <person name="Mueller R.S."/>
            <person name="Dick G.J."/>
            <person name="Sun C.L."/>
            <person name="Wheeler K.E."/>
            <person name="Zemla A."/>
            <person name="Baker B.J."/>
            <person name="Hauser L."/>
            <person name="Land M."/>
            <person name="Shah M.B."/>
            <person name="Thelen M.P."/>
            <person name="Hettich R.L."/>
            <person name="Banfield J.F."/>
        </authorList>
    </citation>
    <scope>NUCLEOTIDE SEQUENCE [LARGE SCALE GENOMIC DNA]</scope>
</reference>
<keyword evidence="2" id="KW-1185">Reference proteome</keyword>
<gene>
    <name evidence="1" type="ORF">UBAL3_92050005</name>
</gene>